<keyword evidence="2" id="KW-1133">Transmembrane helix</keyword>
<reference evidence="3 4" key="1">
    <citation type="submission" date="2018-11" db="EMBL/GenBank/DDBJ databases">
        <title>Draft genome of Simplicispira Flexivirga sp. BO-16.</title>
        <authorList>
            <person name="Im W.T."/>
        </authorList>
    </citation>
    <scope>NUCLEOTIDE SEQUENCE [LARGE SCALE GENOMIC DNA]</scope>
    <source>
        <strain evidence="3 4">BO-16</strain>
    </source>
</reference>
<keyword evidence="4" id="KW-1185">Reference proteome</keyword>
<dbReference type="RefSeq" id="WP_123272559.1">
    <property type="nucleotide sequence ID" value="NZ_RJJQ01000019.1"/>
</dbReference>
<organism evidence="3 4">
    <name type="scientific">Flexivirga caeni</name>
    <dbReference type="NCBI Taxonomy" id="2294115"/>
    <lineage>
        <taxon>Bacteria</taxon>
        <taxon>Bacillati</taxon>
        <taxon>Actinomycetota</taxon>
        <taxon>Actinomycetes</taxon>
        <taxon>Micrococcales</taxon>
        <taxon>Dermacoccaceae</taxon>
        <taxon>Flexivirga</taxon>
    </lineage>
</organism>
<proteinExistence type="predicted"/>
<protein>
    <submittedName>
        <fullName evidence="3">Uncharacterized protein</fullName>
    </submittedName>
</protein>
<dbReference type="EMBL" id="RJJQ01000019">
    <property type="protein sequence ID" value="RNI19664.1"/>
    <property type="molecule type" value="Genomic_DNA"/>
</dbReference>
<feature type="region of interest" description="Disordered" evidence="1">
    <location>
        <begin position="1"/>
        <end position="82"/>
    </location>
</feature>
<evidence type="ECO:0000256" key="2">
    <source>
        <dbReference type="SAM" id="Phobius"/>
    </source>
</evidence>
<evidence type="ECO:0000313" key="3">
    <source>
        <dbReference type="EMBL" id="RNI19664.1"/>
    </source>
</evidence>
<feature type="region of interest" description="Disordered" evidence="1">
    <location>
        <begin position="120"/>
        <end position="170"/>
    </location>
</feature>
<evidence type="ECO:0000256" key="1">
    <source>
        <dbReference type="SAM" id="MobiDB-lite"/>
    </source>
</evidence>
<keyword evidence="2" id="KW-0472">Membrane</keyword>
<sequence>MSHDHPGQDDPSGGRDEFDHFFSDTSARREAEDPDSTAWAGQPYDADRTHAVEHASYVRPPQPMHDEYAPAGPDYYQPEPYYEEPPRRRGTMWAPILVIVASLAIVAVVVAVILHNSTGRMKANPATPTATVTETTTRGASPTSSGPSSSQSTGSASSGASPTSSGYATALPGEASSCPGSSSYGTGPATSCAFAAVVTNLYNAEKNSDGRASFAAESPTTHEKYNVSCHQESYVTCTTDTGAVVYILHQ</sequence>
<dbReference type="AlphaFoldDB" id="A0A3M9M285"/>
<name>A0A3M9M285_9MICO</name>
<comment type="caution">
    <text evidence="3">The sequence shown here is derived from an EMBL/GenBank/DDBJ whole genome shotgun (WGS) entry which is preliminary data.</text>
</comment>
<feature type="compositionally biased region" description="Basic and acidic residues" evidence="1">
    <location>
        <begin position="1"/>
        <end position="31"/>
    </location>
</feature>
<accession>A0A3M9M285</accession>
<dbReference type="OrthoDB" id="4412616at2"/>
<evidence type="ECO:0000313" key="4">
    <source>
        <dbReference type="Proteomes" id="UP000271678"/>
    </source>
</evidence>
<dbReference type="Proteomes" id="UP000271678">
    <property type="component" value="Unassembled WGS sequence"/>
</dbReference>
<feature type="transmembrane region" description="Helical" evidence="2">
    <location>
        <begin position="92"/>
        <end position="114"/>
    </location>
</feature>
<gene>
    <name evidence="3" type="ORF">EFY87_16340</name>
</gene>
<feature type="compositionally biased region" description="Low complexity" evidence="1">
    <location>
        <begin position="125"/>
        <end position="170"/>
    </location>
</feature>
<keyword evidence="2" id="KW-0812">Transmembrane</keyword>